<organism evidence="4 5">
    <name type="scientific">Candidatus Cohnella colombiensis</name>
    <dbReference type="NCBI Taxonomy" id="3121368"/>
    <lineage>
        <taxon>Bacteria</taxon>
        <taxon>Bacillati</taxon>
        <taxon>Bacillota</taxon>
        <taxon>Bacilli</taxon>
        <taxon>Bacillales</taxon>
        <taxon>Paenibacillaceae</taxon>
        <taxon>Cohnella</taxon>
    </lineage>
</organism>
<dbReference type="Proteomes" id="UP001178662">
    <property type="component" value="Chromosome"/>
</dbReference>
<dbReference type="AlphaFoldDB" id="A0AA95EUJ9"/>
<feature type="domain" description="VTT" evidence="3">
    <location>
        <begin position="30"/>
        <end position="156"/>
    </location>
</feature>
<keyword evidence="5" id="KW-1185">Reference proteome</keyword>
<dbReference type="InterPro" id="IPR032816">
    <property type="entry name" value="VTT_dom"/>
</dbReference>
<keyword evidence="2" id="KW-0472">Membrane</keyword>
<accession>A0AA95EUJ9</accession>
<evidence type="ECO:0000256" key="2">
    <source>
        <dbReference type="SAM" id="Phobius"/>
    </source>
</evidence>
<proteinExistence type="inferred from homology"/>
<name>A0AA95EUJ9_9BACL</name>
<dbReference type="Pfam" id="PF09335">
    <property type="entry name" value="VTT_dom"/>
    <property type="match status" value="1"/>
</dbReference>
<dbReference type="InterPro" id="IPR051311">
    <property type="entry name" value="DedA_domain"/>
</dbReference>
<evidence type="ECO:0000256" key="1">
    <source>
        <dbReference type="ARBA" id="ARBA00010792"/>
    </source>
</evidence>
<comment type="similarity">
    <text evidence="1">Belongs to the DedA family.</text>
</comment>
<keyword evidence="2" id="KW-0812">Transmembrane</keyword>
<dbReference type="PANTHER" id="PTHR42709">
    <property type="entry name" value="ALKALINE PHOSPHATASE LIKE PROTEIN"/>
    <property type="match status" value="1"/>
</dbReference>
<evidence type="ECO:0000313" key="4">
    <source>
        <dbReference type="EMBL" id="WEK53194.1"/>
    </source>
</evidence>
<reference evidence="4" key="1">
    <citation type="submission" date="2023-03" db="EMBL/GenBank/DDBJ databases">
        <title>Andean soil-derived lignocellulolytic bacterial consortium as a source of novel taxa and putative plastic-active enzymes.</title>
        <authorList>
            <person name="Diaz-Garcia L."/>
            <person name="Chuvochina M."/>
            <person name="Feuerriegel G."/>
            <person name="Bunk B."/>
            <person name="Sproer C."/>
            <person name="Streit W.R."/>
            <person name="Rodriguez L.M."/>
            <person name="Overmann J."/>
            <person name="Jimenez D.J."/>
        </authorList>
    </citation>
    <scope>NUCLEOTIDE SEQUENCE</scope>
    <source>
        <strain evidence="4">MAG 2441</strain>
    </source>
</reference>
<feature type="transmembrane region" description="Helical" evidence="2">
    <location>
        <begin position="174"/>
        <end position="192"/>
    </location>
</feature>
<evidence type="ECO:0000313" key="5">
    <source>
        <dbReference type="Proteomes" id="UP001178662"/>
    </source>
</evidence>
<dbReference type="PANTHER" id="PTHR42709:SF9">
    <property type="entry name" value="ALKALINE PHOSPHATASE LIKE PROTEIN"/>
    <property type="match status" value="1"/>
</dbReference>
<feature type="transmembrane region" description="Helical" evidence="2">
    <location>
        <begin position="50"/>
        <end position="72"/>
    </location>
</feature>
<sequence length="197" mass="22668">MKFDIVALFNEYGYEVLFLGLLLEYVALPFPGETTMLYAGYLSYEGVIRAWPAFVCAFAGTTIGMTITYFVGRTAGSPFLEKYGKWVFITPAKMEKTRHWFERYGKLLVFIGYFIPGVRHVTGYFSGIIGYSYRSFAIYAYTGALFWCGLFIFLGNHFGSQWDTVLKWLHKLGWQAFAIAVVVIIIFLVFKLKFKKK</sequence>
<dbReference type="GO" id="GO:0005886">
    <property type="term" value="C:plasma membrane"/>
    <property type="evidence" value="ECO:0007669"/>
    <property type="project" value="TreeGrafter"/>
</dbReference>
<evidence type="ECO:0000259" key="3">
    <source>
        <dbReference type="Pfam" id="PF09335"/>
    </source>
</evidence>
<feature type="transmembrane region" description="Helical" evidence="2">
    <location>
        <begin position="136"/>
        <end position="154"/>
    </location>
</feature>
<keyword evidence="2" id="KW-1133">Transmembrane helix</keyword>
<protein>
    <submittedName>
        <fullName evidence="4">DedA family protein</fullName>
    </submittedName>
</protein>
<gene>
    <name evidence="4" type="ORF">P0Y55_11385</name>
</gene>
<dbReference type="EMBL" id="CP119317">
    <property type="protein sequence ID" value="WEK53194.1"/>
    <property type="molecule type" value="Genomic_DNA"/>
</dbReference>